<organism evidence="6">
    <name type="scientific">hydrocarbon metagenome</name>
    <dbReference type="NCBI Taxonomy" id="938273"/>
    <lineage>
        <taxon>unclassified sequences</taxon>
        <taxon>metagenomes</taxon>
        <taxon>ecological metagenomes</taxon>
    </lineage>
</organism>
<dbReference type="Pfam" id="PF00831">
    <property type="entry name" value="Ribosomal_L29"/>
    <property type="match status" value="1"/>
</dbReference>
<proteinExistence type="inferred from homology"/>
<evidence type="ECO:0000256" key="1">
    <source>
        <dbReference type="ARBA" id="ARBA00009254"/>
    </source>
</evidence>
<dbReference type="GO" id="GO:0003735">
    <property type="term" value="F:structural constituent of ribosome"/>
    <property type="evidence" value="ECO:0007669"/>
    <property type="project" value="InterPro"/>
</dbReference>
<evidence type="ECO:0000313" key="6">
    <source>
        <dbReference type="EMBL" id="KUG22753.1"/>
    </source>
</evidence>
<dbReference type="InterPro" id="IPR001854">
    <property type="entry name" value="Ribosomal_uL29"/>
</dbReference>
<evidence type="ECO:0000256" key="5">
    <source>
        <dbReference type="ARBA" id="ARBA00035476"/>
    </source>
</evidence>
<dbReference type="CDD" id="cd00427">
    <property type="entry name" value="Ribosomal_L29_HIP"/>
    <property type="match status" value="1"/>
</dbReference>
<protein>
    <recommendedName>
        <fullName evidence="4">Large ribosomal subunit protein uL29</fullName>
    </recommendedName>
    <alternativeName>
        <fullName evidence="5">50S ribosomal protein L29</fullName>
    </alternativeName>
</protein>
<comment type="similarity">
    <text evidence="1">Belongs to the universal ribosomal protein uL29 family.</text>
</comment>
<keyword evidence="3" id="KW-0687">Ribonucleoprotein</keyword>
<reference evidence="6" key="1">
    <citation type="journal article" date="2015" name="Proc. Natl. Acad. Sci. U.S.A.">
        <title>Networks of energetic and metabolic interactions define dynamics in microbial communities.</title>
        <authorList>
            <person name="Embree M."/>
            <person name="Liu J.K."/>
            <person name="Al-Bassam M.M."/>
            <person name="Zengler K."/>
        </authorList>
    </citation>
    <scope>NUCLEOTIDE SEQUENCE</scope>
</reference>
<dbReference type="Gene3D" id="1.10.287.310">
    <property type="match status" value="1"/>
</dbReference>
<dbReference type="EMBL" id="LNQE01000941">
    <property type="protein sequence ID" value="KUG22753.1"/>
    <property type="molecule type" value="Genomic_DNA"/>
</dbReference>
<evidence type="ECO:0000256" key="4">
    <source>
        <dbReference type="ARBA" id="ARBA00035204"/>
    </source>
</evidence>
<evidence type="ECO:0000256" key="2">
    <source>
        <dbReference type="ARBA" id="ARBA00022980"/>
    </source>
</evidence>
<evidence type="ECO:0000256" key="3">
    <source>
        <dbReference type="ARBA" id="ARBA00023274"/>
    </source>
</evidence>
<accession>A0A0W8FPR1</accession>
<gene>
    <name evidence="6" type="ORF">ASZ90_007445</name>
</gene>
<dbReference type="PANTHER" id="PTHR10916:SF0">
    <property type="entry name" value="LARGE RIBOSOMAL SUBUNIT PROTEIN UL29C"/>
    <property type="match status" value="1"/>
</dbReference>
<dbReference type="GO" id="GO:0022625">
    <property type="term" value="C:cytosolic large ribosomal subunit"/>
    <property type="evidence" value="ECO:0007669"/>
    <property type="project" value="TreeGrafter"/>
</dbReference>
<sequence>MKIKEIRALGVNELKQKTAELKEELFRLKIRQASGQLESTAVLGRFRKDIARVKTVLKEKEEGN</sequence>
<dbReference type="GO" id="GO:0006412">
    <property type="term" value="P:translation"/>
    <property type="evidence" value="ECO:0007669"/>
    <property type="project" value="InterPro"/>
</dbReference>
<dbReference type="InterPro" id="IPR050063">
    <property type="entry name" value="Ribosomal_protein_uL29"/>
</dbReference>
<dbReference type="AlphaFoldDB" id="A0A0W8FPR1"/>
<dbReference type="InterPro" id="IPR036049">
    <property type="entry name" value="Ribosomal_uL29_sf"/>
</dbReference>
<dbReference type="PANTHER" id="PTHR10916">
    <property type="entry name" value="60S RIBOSOMAL PROTEIN L35/50S RIBOSOMAL PROTEIN L29"/>
    <property type="match status" value="1"/>
</dbReference>
<keyword evidence="2 6" id="KW-0689">Ribosomal protein</keyword>
<dbReference type="NCBIfam" id="TIGR00012">
    <property type="entry name" value="L29"/>
    <property type="match status" value="1"/>
</dbReference>
<comment type="caution">
    <text evidence="6">The sequence shown here is derived from an EMBL/GenBank/DDBJ whole genome shotgun (WGS) entry which is preliminary data.</text>
</comment>
<dbReference type="HAMAP" id="MF_00374">
    <property type="entry name" value="Ribosomal_uL29"/>
    <property type="match status" value="1"/>
</dbReference>
<name>A0A0W8FPR1_9ZZZZ</name>
<dbReference type="FunFam" id="1.10.287.310:FF:000001">
    <property type="entry name" value="50S ribosomal protein L29"/>
    <property type="match status" value="1"/>
</dbReference>
<dbReference type="SUPFAM" id="SSF46561">
    <property type="entry name" value="Ribosomal protein L29 (L29p)"/>
    <property type="match status" value="1"/>
</dbReference>